<dbReference type="PROSITE" id="PS51257">
    <property type="entry name" value="PROKAR_LIPOPROTEIN"/>
    <property type="match status" value="1"/>
</dbReference>
<dbReference type="RefSeq" id="WP_258813548.1">
    <property type="nucleotide sequence ID" value="NZ_JANUGU010000008.1"/>
</dbReference>
<dbReference type="EMBL" id="JANUGU010000008">
    <property type="protein sequence ID" value="MCS0660355.1"/>
    <property type="molecule type" value="Genomic_DNA"/>
</dbReference>
<dbReference type="PROSITE" id="PS50005">
    <property type="entry name" value="TPR"/>
    <property type="match status" value="1"/>
</dbReference>
<keyword evidence="1" id="KW-0802">TPR repeat</keyword>
<dbReference type="SMART" id="SM00028">
    <property type="entry name" value="TPR"/>
    <property type="match status" value="1"/>
</dbReference>
<evidence type="ECO:0000256" key="2">
    <source>
        <dbReference type="SAM" id="SignalP"/>
    </source>
</evidence>
<name>A0ABT2D2V0_9BURK</name>
<dbReference type="InterPro" id="IPR011990">
    <property type="entry name" value="TPR-like_helical_dom_sf"/>
</dbReference>
<evidence type="ECO:0000313" key="4">
    <source>
        <dbReference type="Proteomes" id="UP001204621"/>
    </source>
</evidence>
<comment type="caution">
    <text evidence="3">The sequence shown here is derived from an EMBL/GenBank/DDBJ whole genome shotgun (WGS) entry which is preliminary data.</text>
</comment>
<organism evidence="3 4">
    <name type="scientific">Massilia terrae</name>
    <dbReference type="NCBI Taxonomy" id="1811224"/>
    <lineage>
        <taxon>Bacteria</taxon>
        <taxon>Pseudomonadati</taxon>
        <taxon>Pseudomonadota</taxon>
        <taxon>Betaproteobacteria</taxon>
        <taxon>Burkholderiales</taxon>
        <taxon>Oxalobacteraceae</taxon>
        <taxon>Telluria group</taxon>
        <taxon>Massilia</taxon>
    </lineage>
</organism>
<dbReference type="Pfam" id="PF13181">
    <property type="entry name" value="TPR_8"/>
    <property type="match status" value="1"/>
</dbReference>
<protein>
    <submittedName>
        <fullName evidence="3">Tetratricopeptide repeat protein</fullName>
    </submittedName>
</protein>
<dbReference type="Proteomes" id="UP001204621">
    <property type="component" value="Unassembled WGS sequence"/>
</dbReference>
<gene>
    <name evidence="3" type="ORF">NX778_19960</name>
</gene>
<keyword evidence="2" id="KW-0732">Signal</keyword>
<feature type="chain" id="PRO_5046074567" evidence="2">
    <location>
        <begin position="19"/>
        <end position="388"/>
    </location>
</feature>
<sequence>MRIIAALLLAFLTGCATVDHGPAPEALFTDARFAAPSAPVSVDNLFTLNPAMRQYLHSTRFQQLLQEKGSIHGLLDALYEKGELRLEYDSSMTRTAAQTFDARAGNCLSLVIMTAAFAKEIGMVVRFQSVDVDETWSRSASLYLVSSHVNVSLGRKPMLDLLHTGEPDELTTVDFLPPPDAAKLRTEPLTEQDIVTLYMNNRAAESLVLGRVDDAYWWARSAAARENAPASVFNTLGVVYQHHGDLAQAELVFRAALQRDPNSLVAMQNLVPLLAENGKQAESAALAARVAKLNPHPPFQYFDDGMRAYRKGDFVRAKELFAREVERAPYNDEFHFWLAMACLQLGQPQLAREQLTLAMESSTTVDNRERYAAKLVHLHKLVTGPQGD</sequence>
<dbReference type="SUPFAM" id="SSF48452">
    <property type="entry name" value="TPR-like"/>
    <property type="match status" value="1"/>
</dbReference>
<feature type="signal peptide" evidence="2">
    <location>
        <begin position="1"/>
        <end position="18"/>
    </location>
</feature>
<keyword evidence="4" id="KW-1185">Reference proteome</keyword>
<dbReference type="Pfam" id="PF13432">
    <property type="entry name" value="TPR_16"/>
    <property type="match status" value="1"/>
</dbReference>
<reference evidence="3 4" key="1">
    <citation type="submission" date="2022-08" db="EMBL/GenBank/DDBJ databases">
        <title>Reclassification of Massilia species as members of the genera Telluria, Duganella, Pseudoduganella, Mokoshia gen. nov. and Zemynaea gen. nov. using orthogonal and non-orthogonal genome-based approaches.</title>
        <authorList>
            <person name="Bowman J.P."/>
        </authorList>
    </citation>
    <scope>NUCLEOTIDE SEQUENCE [LARGE SCALE GENOMIC DNA]</scope>
    <source>
        <strain evidence="3 4">JCM 31606</strain>
    </source>
</reference>
<evidence type="ECO:0000256" key="1">
    <source>
        <dbReference type="PROSITE-ProRule" id="PRU00339"/>
    </source>
</evidence>
<proteinExistence type="predicted"/>
<evidence type="ECO:0000313" key="3">
    <source>
        <dbReference type="EMBL" id="MCS0660355.1"/>
    </source>
</evidence>
<dbReference type="InterPro" id="IPR019734">
    <property type="entry name" value="TPR_rpt"/>
</dbReference>
<feature type="repeat" description="TPR" evidence="1">
    <location>
        <begin position="230"/>
        <end position="263"/>
    </location>
</feature>
<accession>A0ABT2D2V0</accession>
<dbReference type="Gene3D" id="1.25.40.10">
    <property type="entry name" value="Tetratricopeptide repeat domain"/>
    <property type="match status" value="2"/>
</dbReference>